<feature type="region of interest" description="Disordered" evidence="2">
    <location>
        <begin position="108"/>
        <end position="170"/>
    </location>
</feature>
<dbReference type="SUPFAM" id="SSF48403">
    <property type="entry name" value="Ankyrin repeat"/>
    <property type="match status" value="1"/>
</dbReference>
<dbReference type="PROSITE" id="PS50088">
    <property type="entry name" value="ANK_REPEAT"/>
    <property type="match status" value="1"/>
</dbReference>
<proteinExistence type="predicted"/>
<dbReference type="AlphaFoldDB" id="A0A7S4HF14"/>
<dbReference type="Pfam" id="PF12796">
    <property type="entry name" value="Ank_2"/>
    <property type="match status" value="1"/>
</dbReference>
<evidence type="ECO:0000256" key="2">
    <source>
        <dbReference type="SAM" id="MobiDB-lite"/>
    </source>
</evidence>
<evidence type="ECO:0000313" key="3">
    <source>
        <dbReference type="EMBL" id="CAE2197241.1"/>
    </source>
</evidence>
<dbReference type="InterPro" id="IPR002110">
    <property type="entry name" value="Ankyrin_rpt"/>
</dbReference>
<dbReference type="SMART" id="SM00248">
    <property type="entry name" value="ANK"/>
    <property type="match status" value="2"/>
</dbReference>
<name>A0A7S4HF14_9EUKA</name>
<feature type="compositionally biased region" description="Polar residues" evidence="2">
    <location>
        <begin position="111"/>
        <end position="125"/>
    </location>
</feature>
<keyword evidence="1" id="KW-0040">ANK repeat</keyword>
<dbReference type="EMBL" id="HBKO01005354">
    <property type="protein sequence ID" value="CAE2197241.1"/>
    <property type="molecule type" value="Transcribed_RNA"/>
</dbReference>
<sequence length="248" mass="26516">MANSPIPLRPSLVAIVPPHPVKRALSQPMPARPSGALLPTRAKTEPAKLRKYEMLSTAKASLGAAAVLTATAYLMDAMQVFDKFSMAQTSIVIAPVVAVAVTSAIRRLSKSDGTASSDRSSQPSSVEGEGKCTVRTSSQPEARAAAEWDPIVRGSPESPTAAADRRMREDLDRRSAGGWTPLHHAAANGDLDQVRELHRAGADISQMTGGADARDALGLAIHANHRNVVRYLRREQQLSRSRSHCTIC</sequence>
<organism evidence="3">
    <name type="scientific">Prymnesium polylepis</name>
    <dbReference type="NCBI Taxonomy" id="72548"/>
    <lineage>
        <taxon>Eukaryota</taxon>
        <taxon>Haptista</taxon>
        <taxon>Haptophyta</taxon>
        <taxon>Prymnesiophyceae</taxon>
        <taxon>Prymnesiales</taxon>
        <taxon>Prymnesiaceae</taxon>
        <taxon>Prymnesium</taxon>
    </lineage>
</organism>
<protein>
    <submittedName>
        <fullName evidence="3">Uncharacterized protein</fullName>
    </submittedName>
</protein>
<accession>A0A7S4HF14</accession>
<dbReference type="PROSITE" id="PS50297">
    <property type="entry name" value="ANK_REP_REGION"/>
    <property type="match status" value="1"/>
</dbReference>
<evidence type="ECO:0000256" key="1">
    <source>
        <dbReference type="PROSITE-ProRule" id="PRU00023"/>
    </source>
</evidence>
<dbReference type="InterPro" id="IPR036770">
    <property type="entry name" value="Ankyrin_rpt-contain_sf"/>
</dbReference>
<gene>
    <name evidence="3" type="ORF">CPOL0286_LOCUS2595</name>
</gene>
<dbReference type="Gene3D" id="1.25.40.20">
    <property type="entry name" value="Ankyrin repeat-containing domain"/>
    <property type="match status" value="1"/>
</dbReference>
<reference evidence="3" key="1">
    <citation type="submission" date="2021-01" db="EMBL/GenBank/DDBJ databases">
        <authorList>
            <person name="Corre E."/>
            <person name="Pelletier E."/>
            <person name="Niang G."/>
            <person name="Scheremetjew M."/>
            <person name="Finn R."/>
            <person name="Kale V."/>
            <person name="Holt S."/>
            <person name="Cochrane G."/>
            <person name="Meng A."/>
            <person name="Brown T."/>
            <person name="Cohen L."/>
        </authorList>
    </citation>
    <scope>NUCLEOTIDE SEQUENCE</scope>
    <source>
        <strain evidence="3">UIO037</strain>
    </source>
</reference>
<feature type="repeat" description="ANK" evidence="1">
    <location>
        <begin position="177"/>
        <end position="209"/>
    </location>
</feature>